<dbReference type="OrthoDB" id="10434715at2759"/>
<dbReference type="Proteomes" id="UP000245783">
    <property type="component" value="Unassembled WGS sequence"/>
</dbReference>
<dbReference type="RefSeq" id="XP_025372182.1">
    <property type="nucleotide sequence ID" value="XM_025511088.1"/>
</dbReference>
<evidence type="ECO:0000313" key="1">
    <source>
        <dbReference type="EMBL" id="PWN45022.1"/>
    </source>
</evidence>
<proteinExistence type="predicted"/>
<name>A0A316W5K1_9BASI</name>
<sequence length="211" mass="24299">MPFEAGLELYRWLKPSRSGQEEVPPRAQSLRLPQDVLWEVAEHSDFQTLLNLALTNRSTLDMLSARLSSYHYTTDGDVLAAIPVQNRRHVKDLIVYPRLHRESDHSWHSWRRREWDMGDQNLLIRDLASQLRHLTSLRNLRVYGGELRESFWSLLTAAPQLEVMRIVGGSPLWPLLSPPVGAMLSYRSLAVLVAASTEALSWPTLRKKRQV</sequence>
<protein>
    <recommendedName>
        <fullName evidence="3">F-box domain-containing protein</fullName>
    </recommendedName>
</protein>
<dbReference type="GeneID" id="37032958"/>
<gene>
    <name evidence="1" type="ORF">IE81DRAFT_225922</name>
</gene>
<dbReference type="AlphaFoldDB" id="A0A316W5K1"/>
<evidence type="ECO:0008006" key="3">
    <source>
        <dbReference type="Google" id="ProtNLM"/>
    </source>
</evidence>
<dbReference type="EMBL" id="KZ819357">
    <property type="protein sequence ID" value="PWN45022.1"/>
    <property type="molecule type" value="Genomic_DNA"/>
</dbReference>
<dbReference type="InParanoid" id="A0A316W5K1"/>
<accession>A0A316W5K1</accession>
<reference evidence="1 2" key="1">
    <citation type="journal article" date="2018" name="Mol. Biol. Evol.">
        <title>Broad Genomic Sampling Reveals a Smut Pathogenic Ancestry of the Fungal Clade Ustilaginomycotina.</title>
        <authorList>
            <person name="Kijpornyongpan T."/>
            <person name="Mondo S.J."/>
            <person name="Barry K."/>
            <person name="Sandor L."/>
            <person name="Lee J."/>
            <person name="Lipzen A."/>
            <person name="Pangilinan J."/>
            <person name="LaButti K."/>
            <person name="Hainaut M."/>
            <person name="Henrissat B."/>
            <person name="Grigoriev I.V."/>
            <person name="Spatafora J.W."/>
            <person name="Aime M.C."/>
        </authorList>
    </citation>
    <scope>NUCLEOTIDE SEQUENCE [LARGE SCALE GENOMIC DNA]</scope>
    <source>
        <strain evidence="1 2">MCA 4658</strain>
    </source>
</reference>
<organism evidence="1 2">
    <name type="scientific">Ceraceosorus guamensis</name>
    <dbReference type="NCBI Taxonomy" id="1522189"/>
    <lineage>
        <taxon>Eukaryota</taxon>
        <taxon>Fungi</taxon>
        <taxon>Dikarya</taxon>
        <taxon>Basidiomycota</taxon>
        <taxon>Ustilaginomycotina</taxon>
        <taxon>Exobasidiomycetes</taxon>
        <taxon>Ceraceosorales</taxon>
        <taxon>Ceraceosoraceae</taxon>
        <taxon>Ceraceosorus</taxon>
    </lineage>
</organism>
<keyword evidence="2" id="KW-1185">Reference proteome</keyword>
<evidence type="ECO:0000313" key="2">
    <source>
        <dbReference type="Proteomes" id="UP000245783"/>
    </source>
</evidence>